<evidence type="ECO:0000256" key="1">
    <source>
        <dbReference type="ARBA" id="ARBA00022729"/>
    </source>
</evidence>
<dbReference type="InterPro" id="IPR023997">
    <property type="entry name" value="TonB-dep_OMP_SusC/RagA_CS"/>
</dbReference>
<keyword evidence="2" id="KW-0998">Cell outer membrane</keyword>
<protein>
    <submittedName>
        <fullName evidence="4">TonB-dependent receptor plug domain-containing protein</fullName>
    </submittedName>
</protein>
<dbReference type="PROSITE" id="PS52016">
    <property type="entry name" value="TONB_DEPENDENT_REC_3"/>
    <property type="match status" value="1"/>
</dbReference>
<dbReference type="FunFam" id="2.170.130.10:FF:000014">
    <property type="entry name" value="SusC/RagA family TonB-linked outer membrane protein"/>
    <property type="match status" value="1"/>
</dbReference>
<dbReference type="GO" id="GO:0015344">
    <property type="term" value="F:siderophore uptake transmembrane transporter activity"/>
    <property type="evidence" value="ECO:0007669"/>
    <property type="project" value="TreeGrafter"/>
</dbReference>
<gene>
    <name evidence="4" type="ORF">F2Z07_28330</name>
</gene>
<dbReference type="SUPFAM" id="SSF56935">
    <property type="entry name" value="Porins"/>
    <property type="match status" value="1"/>
</dbReference>
<dbReference type="PANTHER" id="PTHR30069:SF29">
    <property type="entry name" value="HEMOGLOBIN AND HEMOGLOBIN-HAPTOGLOBIN-BINDING PROTEIN 1-RELATED"/>
    <property type="match status" value="1"/>
</dbReference>
<comment type="caution">
    <text evidence="4">The sequence shown here is derived from an EMBL/GenBank/DDBJ whole genome shotgun (WGS) entry which is preliminary data.</text>
</comment>
<dbReference type="AlphaFoldDB" id="A0A6L3II15"/>
<evidence type="ECO:0000259" key="3">
    <source>
        <dbReference type="Pfam" id="PF07715"/>
    </source>
</evidence>
<dbReference type="InterPro" id="IPR039426">
    <property type="entry name" value="TonB-dep_rcpt-like"/>
</dbReference>
<dbReference type="PANTHER" id="PTHR30069">
    <property type="entry name" value="TONB-DEPENDENT OUTER MEMBRANE RECEPTOR"/>
    <property type="match status" value="1"/>
</dbReference>
<comment type="similarity">
    <text evidence="2">Belongs to the TonB-dependent receptor family.</text>
</comment>
<dbReference type="NCBIfam" id="TIGR04057">
    <property type="entry name" value="SusC_RagA_signa"/>
    <property type="match status" value="1"/>
</dbReference>
<keyword evidence="2" id="KW-0472">Membrane</keyword>
<evidence type="ECO:0000256" key="2">
    <source>
        <dbReference type="PROSITE-ProRule" id="PRU01360"/>
    </source>
</evidence>
<sequence length="180" mass="19501">MGRVSLCLVIMFFICSAQKIDAQVQNIREKQDTISATKSLEHIRPENIKKGPLNNALDVLSGQSAGVNVTTNGTDRLAMLNSIRVRGTTSIMGGNDPLVIIDGVTSDIATLSTIYPADIESFTILKNATETAMYGSRGASGVIEIKTKKGTGRGFEISYDGNYGFESMYKHLQMLNGPEY</sequence>
<evidence type="ECO:0000313" key="5">
    <source>
        <dbReference type="Proteomes" id="UP000481700"/>
    </source>
</evidence>
<dbReference type="Pfam" id="PF07715">
    <property type="entry name" value="Plug"/>
    <property type="match status" value="1"/>
</dbReference>
<keyword evidence="2" id="KW-1134">Transmembrane beta strand</keyword>
<keyword evidence="2" id="KW-0812">Transmembrane</keyword>
<keyword evidence="1" id="KW-0732">Signal</keyword>
<dbReference type="RefSeq" id="WP_149937856.1">
    <property type="nucleotide sequence ID" value="NZ_VVZV01000421.1"/>
</dbReference>
<feature type="domain" description="TonB-dependent receptor plug" evidence="3">
    <location>
        <begin position="35"/>
        <end position="142"/>
    </location>
</feature>
<accession>A0A6L3II15</accession>
<evidence type="ECO:0000313" key="4">
    <source>
        <dbReference type="EMBL" id="KAA5298565.1"/>
    </source>
</evidence>
<keyword evidence="2" id="KW-0813">Transport</keyword>
<dbReference type="Gene3D" id="2.170.130.10">
    <property type="entry name" value="TonB-dependent receptor, plug domain"/>
    <property type="match status" value="1"/>
</dbReference>
<comment type="subcellular location">
    <subcellularLocation>
        <location evidence="2">Cell outer membrane</location>
        <topology evidence="2">Multi-pass membrane protein</topology>
    </subcellularLocation>
</comment>
<dbReference type="GO" id="GO:0044718">
    <property type="term" value="P:siderophore transmembrane transport"/>
    <property type="evidence" value="ECO:0007669"/>
    <property type="project" value="TreeGrafter"/>
</dbReference>
<name>A0A6L3II15_9BACT</name>
<dbReference type="EMBL" id="VVZV01000421">
    <property type="protein sequence ID" value="KAA5298565.1"/>
    <property type="molecule type" value="Genomic_DNA"/>
</dbReference>
<dbReference type="GO" id="GO:0009279">
    <property type="term" value="C:cell outer membrane"/>
    <property type="evidence" value="ECO:0007669"/>
    <property type="project" value="UniProtKB-SubCell"/>
</dbReference>
<dbReference type="InterPro" id="IPR037066">
    <property type="entry name" value="Plug_dom_sf"/>
</dbReference>
<proteinExistence type="inferred from homology"/>
<dbReference type="InterPro" id="IPR012910">
    <property type="entry name" value="Plug_dom"/>
</dbReference>
<reference evidence="4 5" key="1">
    <citation type="journal article" date="2019" name="Nat. Med.">
        <title>A library of human gut bacterial isolates paired with longitudinal multiomics data enables mechanistic microbiome research.</title>
        <authorList>
            <person name="Poyet M."/>
            <person name="Groussin M."/>
            <person name="Gibbons S.M."/>
            <person name="Avila-Pacheco J."/>
            <person name="Jiang X."/>
            <person name="Kearney S.M."/>
            <person name="Perrotta A.R."/>
            <person name="Berdy B."/>
            <person name="Zhao S."/>
            <person name="Lieberman T.D."/>
            <person name="Swanson P.K."/>
            <person name="Smith M."/>
            <person name="Roesemann S."/>
            <person name="Alexander J.E."/>
            <person name="Rich S.A."/>
            <person name="Livny J."/>
            <person name="Vlamakis H."/>
            <person name="Clish C."/>
            <person name="Bullock K."/>
            <person name="Deik A."/>
            <person name="Scott J."/>
            <person name="Pierce K.A."/>
            <person name="Xavier R.J."/>
            <person name="Alm E.J."/>
        </authorList>
    </citation>
    <scope>NUCLEOTIDE SEQUENCE [LARGE SCALE GENOMIC DNA]</scope>
    <source>
        <strain evidence="4 5">BIOML-A25</strain>
    </source>
</reference>
<keyword evidence="4" id="KW-0675">Receptor</keyword>
<dbReference type="Proteomes" id="UP000481700">
    <property type="component" value="Unassembled WGS sequence"/>
</dbReference>
<feature type="non-terminal residue" evidence="4">
    <location>
        <position position="180"/>
    </location>
</feature>
<organism evidence="4 5">
    <name type="scientific">Phocaeicola dorei</name>
    <dbReference type="NCBI Taxonomy" id="357276"/>
    <lineage>
        <taxon>Bacteria</taxon>
        <taxon>Pseudomonadati</taxon>
        <taxon>Bacteroidota</taxon>
        <taxon>Bacteroidia</taxon>
        <taxon>Bacteroidales</taxon>
        <taxon>Bacteroidaceae</taxon>
        <taxon>Phocaeicola</taxon>
    </lineage>
</organism>